<dbReference type="Proteomes" id="UP000826195">
    <property type="component" value="Unassembled WGS sequence"/>
</dbReference>
<feature type="region of interest" description="Disordered" evidence="1">
    <location>
        <begin position="67"/>
        <end position="90"/>
    </location>
</feature>
<name>A0AAV7HPS9_COTGL</name>
<reference evidence="2 3" key="1">
    <citation type="journal article" date="2021" name="J. Hered.">
        <title>A chromosome-level genome assembly of the parasitoid wasp, Cotesia glomerata (Hymenoptera: Braconidae).</title>
        <authorList>
            <person name="Pinto B.J."/>
            <person name="Weis J.J."/>
            <person name="Gamble T."/>
            <person name="Ode P.J."/>
            <person name="Paul R."/>
            <person name="Zaspel J.M."/>
        </authorList>
    </citation>
    <scope>NUCLEOTIDE SEQUENCE [LARGE SCALE GENOMIC DNA]</scope>
    <source>
        <strain evidence="2">CgM1</strain>
    </source>
</reference>
<feature type="region of interest" description="Disordered" evidence="1">
    <location>
        <begin position="288"/>
        <end position="314"/>
    </location>
</feature>
<feature type="compositionally biased region" description="Basic and acidic residues" evidence="1">
    <location>
        <begin position="67"/>
        <end position="82"/>
    </location>
</feature>
<dbReference type="AlphaFoldDB" id="A0AAV7HPS9"/>
<evidence type="ECO:0000256" key="1">
    <source>
        <dbReference type="SAM" id="MobiDB-lite"/>
    </source>
</evidence>
<organism evidence="2 3">
    <name type="scientific">Cotesia glomerata</name>
    <name type="common">Lepidopteran parasitic wasp</name>
    <name type="synonym">Apanteles glomeratus</name>
    <dbReference type="NCBI Taxonomy" id="32391"/>
    <lineage>
        <taxon>Eukaryota</taxon>
        <taxon>Metazoa</taxon>
        <taxon>Ecdysozoa</taxon>
        <taxon>Arthropoda</taxon>
        <taxon>Hexapoda</taxon>
        <taxon>Insecta</taxon>
        <taxon>Pterygota</taxon>
        <taxon>Neoptera</taxon>
        <taxon>Endopterygota</taxon>
        <taxon>Hymenoptera</taxon>
        <taxon>Apocrita</taxon>
        <taxon>Ichneumonoidea</taxon>
        <taxon>Braconidae</taxon>
        <taxon>Microgastrinae</taxon>
        <taxon>Cotesia</taxon>
    </lineage>
</organism>
<feature type="compositionally biased region" description="Basic and acidic residues" evidence="1">
    <location>
        <begin position="202"/>
        <end position="212"/>
    </location>
</feature>
<evidence type="ECO:0000313" key="2">
    <source>
        <dbReference type="EMBL" id="KAH0533461.1"/>
    </source>
</evidence>
<proteinExistence type="predicted"/>
<feature type="compositionally biased region" description="Polar residues" evidence="1">
    <location>
        <begin position="294"/>
        <end position="308"/>
    </location>
</feature>
<keyword evidence="3" id="KW-1185">Reference proteome</keyword>
<gene>
    <name evidence="2" type="ORF">KQX54_000001</name>
</gene>
<protein>
    <submittedName>
        <fullName evidence="2">Uncharacterized protein</fullName>
    </submittedName>
</protein>
<sequence length="335" mass="38819">MIDCQTVEEFEKIFRLICIVTVNERDDSIIKITGQTVAQARHQLKVLIATRDLSQIVNKLESKEIDETKINNDPDKEEDQKWSENSSEPSPVKTFINNIYKSAKDIKTLGKAANAYYAEDFIREFLVRAYEFPLWTSACFPDESEHATTSYVEQFFGNKKERSLLKWNSLVRADVFLKHEYQEYTGSSAELQSNLITENEREDLNNKRKQDENELNTILDNNKQKNYDPTDNFKQNNIDQILNNDKLVDNTSIIINDSEKNIAFTSTPEKNFDINLNKHIDSLENSEHLKNDSNDLTNSDRLSQNDSSDSFKDVEESVTDSIILELSNPRLVEYF</sequence>
<comment type="caution">
    <text evidence="2">The sequence shown here is derived from an EMBL/GenBank/DDBJ whole genome shotgun (WGS) entry which is preliminary data.</text>
</comment>
<accession>A0AAV7HPS9</accession>
<evidence type="ECO:0000313" key="3">
    <source>
        <dbReference type="Proteomes" id="UP000826195"/>
    </source>
</evidence>
<dbReference type="EMBL" id="JAHXZJ010003349">
    <property type="protein sequence ID" value="KAH0533461.1"/>
    <property type="molecule type" value="Genomic_DNA"/>
</dbReference>
<feature type="region of interest" description="Disordered" evidence="1">
    <location>
        <begin position="202"/>
        <end position="229"/>
    </location>
</feature>